<dbReference type="Pfam" id="PF08281">
    <property type="entry name" value="Sigma70_r4_2"/>
    <property type="match status" value="1"/>
</dbReference>
<evidence type="ECO:0000256" key="1">
    <source>
        <dbReference type="ARBA" id="ARBA00010641"/>
    </source>
</evidence>
<dbReference type="GO" id="GO:0016987">
    <property type="term" value="F:sigma factor activity"/>
    <property type="evidence" value="ECO:0007669"/>
    <property type="project" value="UniProtKB-KW"/>
</dbReference>
<dbReference type="EMBL" id="CAIT01000009">
    <property type="protein sequence ID" value="CCH55871.1"/>
    <property type="molecule type" value="Genomic_DNA"/>
</dbReference>
<dbReference type="RefSeq" id="WP_009284436.1">
    <property type="nucleotide sequence ID" value="NZ_CAIT01000009.1"/>
</dbReference>
<dbReference type="InterPro" id="IPR007627">
    <property type="entry name" value="RNA_pol_sigma70_r2"/>
</dbReference>
<keyword evidence="8" id="KW-1185">Reference proteome</keyword>
<keyword evidence="4" id="KW-0804">Transcription</keyword>
<feature type="domain" description="RNA polymerase sigma factor 70 region 4 type 2" evidence="6">
    <location>
        <begin position="129"/>
        <end position="180"/>
    </location>
</feature>
<keyword evidence="2" id="KW-0805">Transcription regulation</keyword>
<feature type="domain" description="RNA polymerase sigma-70 region 2" evidence="5">
    <location>
        <begin position="31"/>
        <end position="97"/>
    </location>
</feature>
<dbReference type="STRING" id="1185876.BN8_05167"/>
<evidence type="ECO:0000256" key="2">
    <source>
        <dbReference type="ARBA" id="ARBA00023015"/>
    </source>
</evidence>
<dbReference type="Pfam" id="PF04542">
    <property type="entry name" value="Sigma70_r2"/>
    <property type="match status" value="1"/>
</dbReference>
<evidence type="ECO:0000256" key="4">
    <source>
        <dbReference type="ARBA" id="ARBA00023163"/>
    </source>
</evidence>
<accession>I2GPP3</accession>
<evidence type="ECO:0000313" key="7">
    <source>
        <dbReference type="EMBL" id="CCH55871.1"/>
    </source>
</evidence>
<dbReference type="InterPro" id="IPR013324">
    <property type="entry name" value="RNA_pol_sigma_r3/r4-like"/>
</dbReference>
<protein>
    <submittedName>
        <fullName evidence="7">RNA polymerase, sigma-24 subunit, ECF subfamily</fullName>
    </submittedName>
</protein>
<comment type="similarity">
    <text evidence="1">Belongs to the sigma-70 factor family. ECF subfamily.</text>
</comment>
<dbReference type="GO" id="GO:0006352">
    <property type="term" value="P:DNA-templated transcription initiation"/>
    <property type="evidence" value="ECO:0007669"/>
    <property type="project" value="InterPro"/>
</dbReference>
<dbReference type="InterPro" id="IPR036388">
    <property type="entry name" value="WH-like_DNA-bd_sf"/>
</dbReference>
<sequence length="192" mass="22519">MNRNLSLHASASDKALWQQTLSGDKTAFGQLYVRFYPALKRYALRLTNDAELVEDTIQDLFLTIWQSRQTLNAKAPAGYYLANALRHSIVRRLNKQQMSSEVTHEMHPMCPSSEEDYVNVEEEQLQVALIERALRTLPRRQQQMVQLYFFEAKTYSEIRQIMQISPQSVYNVLFRSLKALRADYRIRISTKR</sequence>
<dbReference type="Gene3D" id="1.10.10.10">
    <property type="entry name" value="Winged helix-like DNA-binding domain superfamily/Winged helix DNA-binding domain"/>
    <property type="match status" value="1"/>
</dbReference>
<dbReference type="Gene3D" id="1.10.1740.10">
    <property type="match status" value="1"/>
</dbReference>
<reference evidence="7 8" key="1">
    <citation type="journal article" date="2012" name="J. Bacteriol.">
        <title>Genome Sequence of the Filamentous Bacterium Fibrisoma limi BUZ 3T.</title>
        <authorList>
            <person name="Filippini M."/>
            <person name="Qi W."/>
            <person name="Jaenicke S."/>
            <person name="Goesmann A."/>
            <person name="Smits T.H."/>
            <person name="Bagheri H.C."/>
        </authorList>
    </citation>
    <scope>NUCLEOTIDE SEQUENCE [LARGE SCALE GENOMIC DNA]</scope>
    <source>
        <strain evidence="8">BUZ 3T</strain>
    </source>
</reference>
<dbReference type="InterPro" id="IPR013325">
    <property type="entry name" value="RNA_pol_sigma_r2"/>
</dbReference>
<evidence type="ECO:0000256" key="3">
    <source>
        <dbReference type="ARBA" id="ARBA00023082"/>
    </source>
</evidence>
<evidence type="ECO:0000259" key="5">
    <source>
        <dbReference type="Pfam" id="PF04542"/>
    </source>
</evidence>
<dbReference type="OrthoDB" id="9150024at2"/>
<dbReference type="InterPro" id="IPR039425">
    <property type="entry name" value="RNA_pol_sigma-70-like"/>
</dbReference>
<evidence type="ECO:0000313" key="8">
    <source>
        <dbReference type="Proteomes" id="UP000009309"/>
    </source>
</evidence>
<dbReference type="GO" id="GO:0003677">
    <property type="term" value="F:DNA binding"/>
    <property type="evidence" value="ECO:0007669"/>
    <property type="project" value="InterPro"/>
</dbReference>
<evidence type="ECO:0000259" key="6">
    <source>
        <dbReference type="Pfam" id="PF08281"/>
    </source>
</evidence>
<name>I2GPP3_9BACT</name>
<keyword evidence="3" id="KW-0731">Sigma factor</keyword>
<comment type="caution">
    <text evidence="7">The sequence shown here is derived from an EMBL/GenBank/DDBJ whole genome shotgun (WGS) entry which is preliminary data.</text>
</comment>
<dbReference type="SUPFAM" id="SSF88659">
    <property type="entry name" value="Sigma3 and sigma4 domains of RNA polymerase sigma factors"/>
    <property type="match status" value="1"/>
</dbReference>
<dbReference type="eggNOG" id="COG1595">
    <property type="taxonomic scope" value="Bacteria"/>
</dbReference>
<organism evidence="7 8">
    <name type="scientific">Fibrisoma limi BUZ 3</name>
    <dbReference type="NCBI Taxonomy" id="1185876"/>
    <lineage>
        <taxon>Bacteria</taxon>
        <taxon>Pseudomonadati</taxon>
        <taxon>Bacteroidota</taxon>
        <taxon>Cytophagia</taxon>
        <taxon>Cytophagales</taxon>
        <taxon>Spirosomataceae</taxon>
        <taxon>Fibrisoma</taxon>
    </lineage>
</organism>
<gene>
    <name evidence="7" type="ORF">BN8_05167</name>
</gene>
<dbReference type="NCBIfam" id="TIGR02937">
    <property type="entry name" value="sigma70-ECF"/>
    <property type="match status" value="1"/>
</dbReference>
<dbReference type="PANTHER" id="PTHR43133:SF46">
    <property type="entry name" value="RNA POLYMERASE SIGMA-70 FACTOR ECF SUBFAMILY"/>
    <property type="match status" value="1"/>
</dbReference>
<proteinExistence type="inferred from homology"/>
<dbReference type="PANTHER" id="PTHR43133">
    <property type="entry name" value="RNA POLYMERASE ECF-TYPE SIGMA FACTO"/>
    <property type="match status" value="1"/>
</dbReference>
<dbReference type="InterPro" id="IPR014284">
    <property type="entry name" value="RNA_pol_sigma-70_dom"/>
</dbReference>
<dbReference type="SUPFAM" id="SSF88946">
    <property type="entry name" value="Sigma2 domain of RNA polymerase sigma factors"/>
    <property type="match status" value="1"/>
</dbReference>
<dbReference type="Proteomes" id="UP000009309">
    <property type="component" value="Unassembled WGS sequence"/>
</dbReference>
<dbReference type="AlphaFoldDB" id="I2GPP3"/>
<dbReference type="InterPro" id="IPR013249">
    <property type="entry name" value="RNA_pol_sigma70_r4_t2"/>
</dbReference>
<dbReference type="CDD" id="cd06171">
    <property type="entry name" value="Sigma70_r4"/>
    <property type="match status" value="1"/>
</dbReference>